<proteinExistence type="predicted"/>
<dbReference type="EMBL" id="JAJNEC010000005">
    <property type="protein sequence ID" value="MCD2424327.1"/>
    <property type="molecule type" value="Genomic_DNA"/>
</dbReference>
<dbReference type="Proteomes" id="UP001199816">
    <property type="component" value="Unassembled WGS sequence"/>
</dbReference>
<accession>A0ABS8PTD8</accession>
<sequence>MSKLQALKRNLRPGEVYRRRDLEKWSKSVDRHLQQLVTDGTLEKLSGGLYYVPKQTVFGKAPANDKELITSFLKDTNFLLTSYNDYNTLGVGTTQLYNAKRVYNTKRHGQFKLGNRVFNFVRKPYVPLKVTDEFLLVDLVNNINELAEDRDVVLEKVKEKTKGMDARRLKALVNRFGKVATVKFFNSLLA</sequence>
<organism evidence="1 2">
    <name type="scientific">Niabella pedocola</name>
    <dbReference type="NCBI Taxonomy" id="1752077"/>
    <lineage>
        <taxon>Bacteria</taxon>
        <taxon>Pseudomonadati</taxon>
        <taxon>Bacteroidota</taxon>
        <taxon>Chitinophagia</taxon>
        <taxon>Chitinophagales</taxon>
        <taxon>Chitinophagaceae</taxon>
        <taxon>Niabella</taxon>
    </lineage>
</organism>
<evidence type="ECO:0000313" key="1">
    <source>
        <dbReference type="EMBL" id="MCD2424327.1"/>
    </source>
</evidence>
<reference evidence="1 2" key="1">
    <citation type="submission" date="2021-11" db="EMBL/GenBank/DDBJ databases">
        <title>Genomic of Niabella pedocola.</title>
        <authorList>
            <person name="Wu T."/>
        </authorList>
    </citation>
    <scope>NUCLEOTIDE SEQUENCE [LARGE SCALE GENOMIC DNA]</scope>
    <source>
        <strain evidence="1 2">JCM 31011</strain>
    </source>
</reference>
<keyword evidence="2" id="KW-1185">Reference proteome</keyword>
<evidence type="ECO:0008006" key="3">
    <source>
        <dbReference type="Google" id="ProtNLM"/>
    </source>
</evidence>
<protein>
    <recommendedName>
        <fullName evidence="3">Transcriptional regulator</fullName>
    </recommendedName>
</protein>
<comment type="caution">
    <text evidence="1">The sequence shown here is derived from an EMBL/GenBank/DDBJ whole genome shotgun (WGS) entry which is preliminary data.</text>
</comment>
<evidence type="ECO:0000313" key="2">
    <source>
        <dbReference type="Proteomes" id="UP001199816"/>
    </source>
</evidence>
<dbReference type="RefSeq" id="WP_231005954.1">
    <property type="nucleotide sequence ID" value="NZ_JAJNEC010000005.1"/>
</dbReference>
<name>A0ABS8PTD8_9BACT</name>
<gene>
    <name evidence="1" type="ORF">LQ567_16225</name>
</gene>